<keyword evidence="5 7" id="KW-0378">Hydrolase</keyword>
<dbReference type="GO" id="GO:0009003">
    <property type="term" value="F:signal peptidase activity"/>
    <property type="evidence" value="ECO:0007669"/>
    <property type="project" value="UniProtKB-EC"/>
</dbReference>
<gene>
    <name evidence="9" type="primary">lepB</name>
    <name evidence="9" type="ORF">H3309_03835</name>
</gene>
<sequence>MPEQPSLETLRDAQIASGARLSARVGRTMRLLVAAALVALGIRIVLVEPFNIPSASMEPGLLVGDFLFVDKTAYGWSGAALPFRLPLGAGRLFGRTPARGDVVVFKLQNGIRADYVKRLIALPGDRVAVRDGRIILNGAAIPCAPATGGRCHESLNGHRYLIADATTGPLANRAEITVPAGRLFLMGDNRANSADSRVPRTDGGVGLVPMDAVVGRPARIFFSTGEGGIRWPRIGQAIR</sequence>
<feature type="active site" evidence="6">
    <location>
        <position position="117"/>
    </location>
</feature>
<keyword evidence="10" id="KW-1185">Reference proteome</keyword>
<comment type="similarity">
    <text evidence="2 7">Belongs to the peptidase S26 family.</text>
</comment>
<evidence type="ECO:0000313" key="9">
    <source>
        <dbReference type="EMBL" id="QMW23631.1"/>
    </source>
</evidence>
<proteinExistence type="inferred from homology"/>
<dbReference type="AlphaFoldDB" id="A0A7G5IJT9"/>
<dbReference type="InterPro" id="IPR036286">
    <property type="entry name" value="LexA/Signal_pep-like_sf"/>
</dbReference>
<dbReference type="PANTHER" id="PTHR43390:SF1">
    <property type="entry name" value="CHLOROPLAST PROCESSING PEPTIDASE"/>
    <property type="match status" value="1"/>
</dbReference>
<dbReference type="GO" id="GO:0004252">
    <property type="term" value="F:serine-type endopeptidase activity"/>
    <property type="evidence" value="ECO:0007669"/>
    <property type="project" value="InterPro"/>
</dbReference>
<evidence type="ECO:0000313" key="10">
    <source>
        <dbReference type="Proteomes" id="UP000515292"/>
    </source>
</evidence>
<dbReference type="NCBIfam" id="TIGR02227">
    <property type="entry name" value="sigpep_I_bact"/>
    <property type="match status" value="1"/>
</dbReference>
<dbReference type="InterPro" id="IPR019533">
    <property type="entry name" value="Peptidase_S26"/>
</dbReference>
<name>A0A7G5IJT9_9SPHN</name>
<reference evidence="9 10" key="1">
    <citation type="submission" date="2020-07" db="EMBL/GenBank/DDBJ databases">
        <title>Complete genome sequence for Sandaracinobacter sp. M6.</title>
        <authorList>
            <person name="Tang Y."/>
            <person name="Liu Q."/>
            <person name="Guo Z."/>
            <person name="Lei P."/>
            <person name="Huang B."/>
        </authorList>
    </citation>
    <scope>NUCLEOTIDE SEQUENCE [LARGE SCALE GENOMIC DNA]</scope>
    <source>
        <strain evidence="9 10">M6</strain>
    </source>
</reference>
<evidence type="ECO:0000256" key="4">
    <source>
        <dbReference type="ARBA" id="ARBA00019232"/>
    </source>
</evidence>
<dbReference type="RefSeq" id="WP_182297454.1">
    <property type="nucleotide sequence ID" value="NZ_CP059851.1"/>
</dbReference>
<dbReference type="Gene3D" id="2.10.109.10">
    <property type="entry name" value="Umud Fragment, subunit A"/>
    <property type="match status" value="1"/>
</dbReference>
<comment type="catalytic activity">
    <reaction evidence="1 7">
        <text>Cleavage of hydrophobic, N-terminal signal or leader sequences from secreted and periplasmic proteins.</text>
        <dbReference type="EC" id="3.4.21.89"/>
    </reaction>
</comment>
<evidence type="ECO:0000256" key="2">
    <source>
        <dbReference type="ARBA" id="ARBA00009370"/>
    </source>
</evidence>
<dbReference type="PROSITE" id="PS00760">
    <property type="entry name" value="SPASE_I_2"/>
    <property type="match status" value="1"/>
</dbReference>
<dbReference type="InterPro" id="IPR000223">
    <property type="entry name" value="Pept_S26A_signal_pept_1"/>
</dbReference>
<evidence type="ECO:0000256" key="7">
    <source>
        <dbReference type="RuleBase" id="RU362042"/>
    </source>
</evidence>
<dbReference type="Proteomes" id="UP000515292">
    <property type="component" value="Chromosome"/>
</dbReference>
<feature type="domain" description="Peptidase S26" evidence="8">
    <location>
        <begin position="27"/>
        <end position="218"/>
    </location>
</feature>
<evidence type="ECO:0000259" key="8">
    <source>
        <dbReference type="Pfam" id="PF10502"/>
    </source>
</evidence>
<protein>
    <recommendedName>
        <fullName evidence="4 7">Signal peptidase I</fullName>
        <ecNumber evidence="3 7">3.4.21.89</ecNumber>
    </recommendedName>
</protein>
<dbReference type="SUPFAM" id="SSF51306">
    <property type="entry name" value="LexA/Signal peptidase"/>
    <property type="match status" value="1"/>
</dbReference>
<accession>A0A7G5IJT9</accession>
<dbReference type="PRINTS" id="PR00727">
    <property type="entry name" value="LEADERPTASE"/>
</dbReference>
<dbReference type="PANTHER" id="PTHR43390">
    <property type="entry name" value="SIGNAL PEPTIDASE I"/>
    <property type="match status" value="1"/>
</dbReference>
<dbReference type="KEGG" id="sand:H3309_03835"/>
<dbReference type="InterPro" id="IPR019757">
    <property type="entry name" value="Pept_S26A_signal_pept_1_Lys-AS"/>
</dbReference>
<keyword evidence="7" id="KW-0645">Protease</keyword>
<dbReference type="Pfam" id="PF10502">
    <property type="entry name" value="Peptidase_S26"/>
    <property type="match status" value="1"/>
</dbReference>
<dbReference type="GO" id="GO:0016020">
    <property type="term" value="C:membrane"/>
    <property type="evidence" value="ECO:0007669"/>
    <property type="project" value="UniProtKB-SubCell"/>
</dbReference>
<dbReference type="CDD" id="cd06530">
    <property type="entry name" value="S26_SPase_I"/>
    <property type="match status" value="1"/>
</dbReference>
<evidence type="ECO:0000256" key="1">
    <source>
        <dbReference type="ARBA" id="ARBA00000677"/>
    </source>
</evidence>
<evidence type="ECO:0000256" key="5">
    <source>
        <dbReference type="ARBA" id="ARBA00022801"/>
    </source>
</evidence>
<dbReference type="GO" id="GO:0006465">
    <property type="term" value="P:signal peptide processing"/>
    <property type="evidence" value="ECO:0007669"/>
    <property type="project" value="InterPro"/>
</dbReference>
<dbReference type="EC" id="3.4.21.89" evidence="3 7"/>
<comment type="subcellular location">
    <subcellularLocation>
        <location evidence="7">Membrane</location>
        <topology evidence="7">Single-pass type II membrane protein</topology>
    </subcellularLocation>
</comment>
<evidence type="ECO:0000256" key="3">
    <source>
        <dbReference type="ARBA" id="ARBA00013208"/>
    </source>
</evidence>
<evidence type="ECO:0000256" key="6">
    <source>
        <dbReference type="PIRSR" id="PIRSR600223-1"/>
    </source>
</evidence>
<organism evidence="9 10">
    <name type="scientific">Sandaracinobacteroides saxicola</name>
    <dbReference type="NCBI Taxonomy" id="2759707"/>
    <lineage>
        <taxon>Bacteria</taxon>
        <taxon>Pseudomonadati</taxon>
        <taxon>Pseudomonadota</taxon>
        <taxon>Alphaproteobacteria</taxon>
        <taxon>Sphingomonadales</taxon>
        <taxon>Sphingosinicellaceae</taxon>
        <taxon>Sandaracinobacteroides</taxon>
    </lineage>
</organism>
<dbReference type="EMBL" id="CP059851">
    <property type="protein sequence ID" value="QMW23631.1"/>
    <property type="molecule type" value="Genomic_DNA"/>
</dbReference>
<feature type="active site" evidence="6">
    <location>
        <position position="56"/>
    </location>
</feature>